<sequence>MPYGLEVRQTRPVVVALALPAELDAFLEVAGLFPRAHLRAAVGAVDLAVALAVGPFEFPLFGGWTCSFLVGCRGIGGGGGRLGPGFGFAGLVVDFGEAAGEQAVCGGGDAVDVRFSGRFLRVFRVLCWGGFGVEVHGCGCVLFLLPWLFRPCGFCFPWGQAGEGFEGGFAAVEAEDEEVCGDELVFFEAALPGFLVAFVLRFFRPFDFLLAEAFEPGVVDGVRVDGAADKVALVVEAAFFHFGLHVEFVELWGVLFLAAGAELVVCYFFSFGGRCFVFVVIVVVGGRCGGGRGAELVVRIVAFLAFDLFDVEEADILLRLCRLRVVGGSSGGVTVGSCIVAAKHIVIVVRGWCRGVRGVLLAFLLALVRVLVLAAAEAVVAAIGLVSGEVDGIALDAARLPADFVELEDRGRLGVVLVVVGGGSEGCRVAEVELRVCSGGCEPAGGRGGLGAGARGGHGGTFFRAPISFSYCSTFTWLACSFFSSQLTRPAISDGRDGSCPSIVSSSSYLATFAVSSFRGVQDLVVLQFLEGGAVDGLSRLDRPRPAFRGHDADELGLLESLESLFAAFAAEKAVQQDLVVAELLVVAEQLDHHPCLFGRVAAARGVAEEMQLEDLVGGSLDDFGDGLRWGLAAADSPGEELEVGEAAAELVYRAFEFFDLLRFLFLRHPALDVREHVFLRRLRRRVAQHHRPEDPVRQALRELLGEGDVVGHEDYVGDVGGDEQGGPVRQPLVDHVADGVGAVEEIVDDNDGSLFRGGVFVAVFLAQSGGCTYGTLDSEIGPAAERVEPAEDGPVADLGCCRADDMGVARAFLDGLAVDHKFIPPPLEDVVEDEFPLAGPASTDRSAESVFGFCLRMRYDEVFSLNHVQALDPTSNERVMCAFTNHVRILHGSYQQRLNMILGVGTTYGSNTDTAIAARIAAMMGSVSGQFLRVFRLRDNVDQPTETPEGAVELFGSDVWPVEFDLQPRCGESVQVFEPRLTLHQVAVHFAEWIVPGMVALPCDFMHVSLDFAGCHFGRVDELDEGPAIFDTWDDLLDLNGEVLGQ</sequence>
<name>A0AAD6NKU6_DREDA</name>
<organism evidence="2 3">
    <name type="scientific">Drechslerella dactyloides</name>
    <name type="common">Nematode-trapping fungus</name>
    <name type="synonym">Arthrobotrys dactyloides</name>
    <dbReference type="NCBI Taxonomy" id="74499"/>
    <lineage>
        <taxon>Eukaryota</taxon>
        <taxon>Fungi</taxon>
        <taxon>Dikarya</taxon>
        <taxon>Ascomycota</taxon>
        <taxon>Pezizomycotina</taxon>
        <taxon>Orbiliomycetes</taxon>
        <taxon>Orbiliales</taxon>
        <taxon>Orbiliaceae</taxon>
        <taxon>Drechslerella</taxon>
    </lineage>
</organism>
<evidence type="ECO:0000256" key="1">
    <source>
        <dbReference type="SAM" id="Phobius"/>
    </source>
</evidence>
<protein>
    <submittedName>
        <fullName evidence="2">Uncharacterized protein</fullName>
    </submittedName>
</protein>
<feature type="transmembrane region" description="Helical" evidence="1">
    <location>
        <begin position="125"/>
        <end position="149"/>
    </location>
</feature>
<evidence type="ECO:0000313" key="3">
    <source>
        <dbReference type="Proteomes" id="UP001221413"/>
    </source>
</evidence>
<dbReference type="EMBL" id="JAQGDS010000003">
    <property type="protein sequence ID" value="KAJ6262194.1"/>
    <property type="molecule type" value="Genomic_DNA"/>
</dbReference>
<dbReference type="Proteomes" id="UP001221413">
    <property type="component" value="Unassembled WGS sequence"/>
</dbReference>
<keyword evidence="1" id="KW-0472">Membrane</keyword>
<evidence type="ECO:0000313" key="2">
    <source>
        <dbReference type="EMBL" id="KAJ6262194.1"/>
    </source>
</evidence>
<reference evidence="2" key="1">
    <citation type="submission" date="2023-01" db="EMBL/GenBank/DDBJ databases">
        <title>The chitinases involved in constricting ring structure development in the nematode-trapping fungus Drechslerella dactyloides.</title>
        <authorList>
            <person name="Wang R."/>
            <person name="Zhang L."/>
            <person name="Tang P."/>
            <person name="Li S."/>
            <person name="Liang L."/>
        </authorList>
    </citation>
    <scope>NUCLEOTIDE SEQUENCE</scope>
    <source>
        <strain evidence="2">YMF1.00031</strain>
    </source>
</reference>
<accession>A0AAD6NKU6</accession>
<dbReference type="AlphaFoldDB" id="A0AAD6NKU6"/>
<feature type="transmembrane region" description="Helical" evidence="1">
    <location>
        <begin position="359"/>
        <end position="386"/>
    </location>
</feature>
<gene>
    <name evidence="2" type="ORF">Dda_2999</name>
</gene>
<proteinExistence type="predicted"/>
<keyword evidence="1" id="KW-1133">Transmembrane helix</keyword>
<comment type="caution">
    <text evidence="2">The sequence shown here is derived from an EMBL/GenBank/DDBJ whole genome shotgun (WGS) entry which is preliminary data.</text>
</comment>
<feature type="transmembrane region" description="Helical" evidence="1">
    <location>
        <begin position="251"/>
        <end position="284"/>
    </location>
</feature>
<keyword evidence="1" id="KW-0812">Transmembrane</keyword>
<keyword evidence="3" id="KW-1185">Reference proteome</keyword>
<feature type="transmembrane region" description="Helical" evidence="1">
    <location>
        <begin position="331"/>
        <end position="352"/>
    </location>
</feature>